<gene>
    <name evidence="1" type="ORF">I79_003653</name>
</gene>
<reference evidence="2" key="1">
    <citation type="journal article" date="2011" name="Nat. Biotechnol.">
        <title>The genomic sequence of the Chinese hamster ovary (CHO)-K1 cell line.</title>
        <authorList>
            <person name="Xu X."/>
            <person name="Nagarajan H."/>
            <person name="Lewis N.E."/>
            <person name="Pan S."/>
            <person name="Cai Z."/>
            <person name="Liu X."/>
            <person name="Chen W."/>
            <person name="Xie M."/>
            <person name="Wang W."/>
            <person name="Hammond S."/>
            <person name="Andersen M.R."/>
            <person name="Neff N."/>
            <person name="Passarelli B."/>
            <person name="Koh W."/>
            <person name="Fan H.C."/>
            <person name="Wang J."/>
            <person name="Gui Y."/>
            <person name="Lee K.H."/>
            <person name="Betenbaugh M.J."/>
            <person name="Quake S.R."/>
            <person name="Famili I."/>
            <person name="Palsson B.O."/>
            <person name="Wang J."/>
        </authorList>
    </citation>
    <scope>NUCLEOTIDE SEQUENCE [LARGE SCALE GENOMIC DNA]</scope>
    <source>
        <strain evidence="2">CHO K1 cell line</strain>
    </source>
</reference>
<dbReference type="EMBL" id="JH000094">
    <property type="protein sequence ID" value="EGW10333.1"/>
    <property type="molecule type" value="Genomic_DNA"/>
</dbReference>
<evidence type="ECO:0000313" key="2">
    <source>
        <dbReference type="Proteomes" id="UP000001075"/>
    </source>
</evidence>
<proteinExistence type="predicted"/>
<sequence length="94" mass="10041">MAKQKAGGESTEVAWNMQQQMFSCEYIHISIDVNLGNVSSSAFPAGKPTLLLLTSLATSHGLSSIFILFGLSEAFGVIESEVMSCSIGPFGFYL</sequence>
<evidence type="ECO:0000313" key="1">
    <source>
        <dbReference type="EMBL" id="EGW10333.1"/>
    </source>
</evidence>
<dbReference type="InParanoid" id="G3H0J3"/>
<dbReference type="AlphaFoldDB" id="G3H0J3"/>
<accession>G3H0J3</accession>
<dbReference type="Proteomes" id="UP000001075">
    <property type="component" value="Unassembled WGS sequence"/>
</dbReference>
<organism evidence="1 2">
    <name type="scientific">Cricetulus griseus</name>
    <name type="common">Chinese hamster</name>
    <name type="synonym">Cricetulus barabensis griseus</name>
    <dbReference type="NCBI Taxonomy" id="10029"/>
    <lineage>
        <taxon>Eukaryota</taxon>
        <taxon>Metazoa</taxon>
        <taxon>Chordata</taxon>
        <taxon>Craniata</taxon>
        <taxon>Vertebrata</taxon>
        <taxon>Euteleostomi</taxon>
        <taxon>Mammalia</taxon>
        <taxon>Eutheria</taxon>
        <taxon>Euarchontoglires</taxon>
        <taxon>Glires</taxon>
        <taxon>Rodentia</taxon>
        <taxon>Myomorpha</taxon>
        <taxon>Muroidea</taxon>
        <taxon>Cricetidae</taxon>
        <taxon>Cricetinae</taxon>
        <taxon>Cricetulus</taxon>
    </lineage>
</organism>
<protein>
    <submittedName>
        <fullName evidence="1">Uncharacterized protein</fullName>
    </submittedName>
</protein>
<name>G3H0J3_CRIGR</name>